<keyword evidence="2" id="KW-1185">Reference proteome</keyword>
<evidence type="ECO:0000313" key="2">
    <source>
        <dbReference type="Proteomes" id="UP001238088"/>
    </source>
</evidence>
<evidence type="ECO:0000313" key="1">
    <source>
        <dbReference type="EMBL" id="MDQ0269968.1"/>
    </source>
</evidence>
<proteinExistence type="predicted"/>
<dbReference type="Proteomes" id="UP001238088">
    <property type="component" value="Unassembled WGS sequence"/>
</dbReference>
<organism evidence="1 2">
    <name type="scientific">Cytobacillus purgationiresistens</name>
    <dbReference type="NCBI Taxonomy" id="863449"/>
    <lineage>
        <taxon>Bacteria</taxon>
        <taxon>Bacillati</taxon>
        <taxon>Bacillota</taxon>
        <taxon>Bacilli</taxon>
        <taxon>Bacillales</taxon>
        <taxon>Bacillaceae</taxon>
        <taxon>Cytobacillus</taxon>
    </lineage>
</organism>
<comment type="caution">
    <text evidence="1">The sequence shown here is derived from an EMBL/GenBank/DDBJ whole genome shotgun (WGS) entry which is preliminary data.</text>
</comment>
<protein>
    <recommendedName>
        <fullName evidence="3">Fur-regulated basic protein A</fullName>
    </recommendedName>
</protein>
<dbReference type="RefSeq" id="WP_307473967.1">
    <property type="nucleotide sequence ID" value="NZ_JAUSUB010000006.1"/>
</dbReference>
<evidence type="ECO:0008006" key="3">
    <source>
        <dbReference type="Google" id="ProtNLM"/>
    </source>
</evidence>
<accession>A0ABU0AFC7</accession>
<sequence>MLKKYLEKRQRERVKRMEDKVSSLSDKELKIWFQHADLNNETNLLHVIYEELSNRGFTHMRDF</sequence>
<gene>
    <name evidence="1" type="ORF">J2S17_001840</name>
</gene>
<reference evidence="1 2" key="1">
    <citation type="submission" date="2023-07" db="EMBL/GenBank/DDBJ databases">
        <title>Genomic Encyclopedia of Type Strains, Phase IV (KMG-IV): sequencing the most valuable type-strain genomes for metagenomic binning, comparative biology and taxonomic classification.</title>
        <authorList>
            <person name="Goeker M."/>
        </authorList>
    </citation>
    <scope>NUCLEOTIDE SEQUENCE [LARGE SCALE GENOMIC DNA]</scope>
    <source>
        <strain evidence="1 2">DSM 23494</strain>
    </source>
</reference>
<name>A0ABU0AFC7_9BACI</name>
<dbReference type="EMBL" id="JAUSUB010000006">
    <property type="protein sequence ID" value="MDQ0269968.1"/>
    <property type="molecule type" value="Genomic_DNA"/>
</dbReference>